<protein>
    <recommendedName>
        <fullName evidence="4">DUF732 domain-containing protein</fullName>
    </recommendedName>
</protein>
<feature type="chain" id="PRO_5017044514" description="DUF732 domain-containing protein" evidence="1">
    <location>
        <begin position="20"/>
        <end position="116"/>
    </location>
</feature>
<comment type="caution">
    <text evidence="2">The sequence shown here is derived from an EMBL/GenBank/DDBJ whole genome shotgun (WGS) entry which is preliminary data.</text>
</comment>
<keyword evidence="3" id="KW-1185">Reference proteome</keyword>
<dbReference type="RefSeq" id="WP_116392851.1">
    <property type="nucleotide sequence ID" value="NZ_QUQO01000001.1"/>
</dbReference>
<dbReference type="InParanoid" id="A0A371RL95"/>
<dbReference type="Proteomes" id="UP000264589">
    <property type="component" value="Unassembled WGS sequence"/>
</dbReference>
<proteinExistence type="predicted"/>
<evidence type="ECO:0000313" key="2">
    <source>
        <dbReference type="EMBL" id="RFB06217.1"/>
    </source>
</evidence>
<evidence type="ECO:0000256" key="1">
    <source>
        <dbReference type="SAM" id="SignalP"/>
    </source>
</evidence>
<evidence type="ECO:0008006" key="4">
    <source>
        <dbReference type="Google" id="ProtNLM"/>
    </source>
</evidence>
<evidence type="ECO:0000313" key="3">
    <source>
        <dbReference type="Proteomes" id="UP000264589"/>
    </source>
</evidence>
<accession>A0A371RL95</accession>
<dbReference type="EMBL" id="QUQO01000001">
    <property type="protein sequence ID" value="RFB06217.1"/>
    <property type="molecule type" value="Genomic_DNA"/>
</dbReference>
<keyword evidence="1" id="KW-0732">Signal</keyword>
<gene>
    <name evidence="2" type="ORF">DX908_13645</name>
</gene>
<sequence>MRLLSTIAIFSLLIGPAQAQEPVRHPVIGDKPARELLNSDLLALPDRERQAWVHGAVTMMAQTVAKDQPELSGCLSDWFTGDHNGQQRVKEVMELHPSTQATATVYAVARFGCDGL</sequence>
<organism evidence="2 3">
    <name type="scientific">Parvularcula marina</name>
    <dbReference type="NCBI Taxonomy" id="2292771"/>
    <lineage>
        <taxon>Bacteria</taxon>
        <taxon>Pseudomonadati</taxon>
        <taxon>Pseudomonadota</taxon>
        <taxon>Alphaproteobacteria</taxon>
        <taxon>Parvularculales</taxon>
        <taxon>Parvularculaceae</taxon>
        <taxon>Parvularcula</taxon>
    </lineage>
</organism>
<name>A0A371RL95_9PROT</name>
<dbReference type="AlphaFoldDB" id="A0A371RL95"/>
<reference evidence="2 3" key="1">
    <citation type="submission" date="2018-08" db="EMBL/GenBank/DDBJ databases">
        <title>Parvularcula sp. SM1705, isolated from surface water of the South Sea China.</title>
        <authorList>
            <person name="Sun L."/>
        </authorList>
    </citation>
    <scope>NUCLEOTIDE SEQUENCE [LARGE SCALE GENOMIC DNA]</scope>
    <source>
        <strain evidence="2 3">SM1705</strain>
    </source>
</reference>
<feature type="signal peptide" evidence="1">
    <location>
        <begin position="1"/>
        <end position="19"/>
    </location>
</feature>